<protein>
    <recommendedName>
        <fullName evidence="4">Secreted protein</fullName>
    </recommendedName>
</protein>
<evidence type="ECO:0000313" key="2">
    <source>
        <dbReference type="EMBL" id="EHR61383.1"/>
    </source>
</evidence>
<dbReference type="RefSeq" id="WP_005456509.1">
    <property type="nucleotide sequence ID" value="NZ_CM001440.1"/>
</dbReference>
<gene>
    <name evidence="2" type="ORF">SaccyDRAFT_2518</name>
</gene>
<proteinExistence type="predicted"/>
<dbReference type="Proteomes" id="UP000002791">
    <property type="component" value="Chromosome"/>
</dbReference>
<organism evidence="2 3">
    <name type="scientific">Saccharomonospora cyanea NA-134</name>
    <dbReference type="NCBI Taxonomy" id="882082"/>
    <lineage>
        <taxon>Bacteria</taxon>
        <taxon>Bacillati</taxon>
        <taxon>Actinomycetota</taxon>
        <taxon>Actinomycetes</taxon>
        <taxon>Pseudonocardiales</taxon>
        <taxon>Pseudonocardiaceae</taxon>
        <taxon>Saccharomonospora</taxon>
    </lineage>
</organism>
<keyword evidence="3" id="KW-1185">Reference proteome</keyword>
<keyword evidence="1" id="KW-0732">Signal</keyword>
<dbReference type="EMBL" id="CM001440">
    <property type="protein sequence ID" value="EHR61383.1"/>
    <property type="molecule type" value="Genomic_DNA"/>
</dbReference>
<name>H5XEB5_9PSEU</name>
<feature type="signal peptide" evidence="1">
    <location>
        <begin position="1"/>
        <end position="28"/>
    </location>
</feature>
<dbReference type="PROSITE" id="PS51257">
    <property type="entry name" value="PROKAR_LIPOPROTEIN"/>
    <property type="match status" value="1"/>
</dbReference>
<evidence type="ECO:0000313" key="3">
    <source>
        <dbReference type="Proteomes" id="UP000002791"/>
    </source>
</evidence>
<sequence length="140" mass="15464">MTLIKAARAGLALCCTALACLLAVPAAGAEKETQLDWSPHIYGDDCTIWRDNGWFSWELPDNAPPDLRIYFYPNRSYGHTDRPAADKYVELPRGRSWYVFFSDGRYVTRQTIATLGSESFPGPCQTSISGNGPSGSSWPP</sequence>
<dbReference type="AlphaFoldDB" id="H5XEB5"/>
<reference evidence="2 3" key="1">
    <citation type="submission" date="2011-11" db="EMBL/GenBank/DDBJ databases">
        <title>The Noncontiguous Finished sequence of Saccharomonospora cyanea NA-134.</title>
        <authorList>
            <consortium name="US DOE Joint Genome Institute"/>
            <person name="Lucas S."/>
            <person name="Han J."/>
            <person name="Lapidus A."/>
            <person name="Cheng J.-F."/>
            <person name="Goodwin L."/>
            <person name="Pitluck S."/>
            <person name="Peters L."/>
            <person name="Ovchinnikova G."/>
            <person name="Lu M."/>
            <person name="Detter J.C."/>
            <person name="Han C."/>
            <person name="Tapia R."/>
            <person name="Land M."/>
            <person name="Hauser L."/>
            <person name="Kyrpides N."/>
            <person name="Ivanova N."/>
            <person name="Pagani I."/>
            <person name="Brambilla E.-M."/>
            <person name="Klenk H.-P."/>
            <person name="Woyke T."/>
        </authorList>
    </citation>
    <scope>NUCLEOTIDE SEQUENCE [LARGE SCALE GENOMIC DNA]</scope>
    <source>
        <strain evidence="2 3">NA-134</strain>
    </source>
</reference>
<dbReference type="HOGENOM" id="CLU_1833760_0_0_11"/>
<evidence type="ECO:0008006" key="4">
    <source>
        <dbReference type="Google" id="ProtNLM"/>
    </source>
</evidence>
<dbReference type="OrthoDB" id="8871309at2"/>
<accession>H5XEB5</accession>
<evidence type="ECO:0000256" key="1">
    <source>
        <dbReference type="SAM" id="SignalP"/>
    </source>
</evidence>
<feature type="chain" id="PRO_5003600954" description="Secreted protein" evidence="1">
    <location>
        <begin position="29"/>
        <end position="140"/>
    </location>
</feature>